<evidence type="ECO:0000256" key="1">
    <source>
        <dbReference type="ARBA" id="ARBA00004141"/>
    </source>
</evidence>
<evidence type="ECO:0000313" key="10">
    <source>
        <dbReference type="Proteomes" id="UP001472866"/>
    </source>
</evidence>
<dbReference type="Proteomes" id="UP001472866">
    <property type="component" value="Chromosome 09"/>
</dbReference>
<dbReference type="PRINTS" id="PR00926">
    <property type="entry name" value="MITOCARRIER"/>
</dbReference>
<dbReference type="SUPFAM" id="SSF103506">
    <property type="entry name" value="Mitochondrial carrier"/>
    <property type="match status" value="1"/>
</dbReference>
<dbReference type="GO" id="GO:0016020">
    <property type="term" value="C:membrane"/>
    <property type="evidence" value="ECO:0007669"/>
    <property type="project" value="UniProtKB-SubCell"/>
</dbReference>
<evidence type="ECO:0000256" key="8">
    <source>
        <dbReference type="SAM" id="MobiDB-lite"/>
    </source>
</evidence>
<evidence type="ECO:0000256" key="3">
    <source>
        <dbReference type="ARBA" id="ARBA00022692"/>
    </source>
</evidence>
<dbReference type="Gene3D" id="1.50.40.10">
    <property type="entry name" value="Mitochondrial carrier domain"/>
    <property type="match status" value="1"/>
</dbReference>
<dbReference type="PANTHER" id="PTHR46181">
    <property type="entry name" value="MITOCHONDRIAL GLYCINE TRANSPORTER"/>
    <property type="match status" value="1"/>
</dbReference>
<dbReference type="PROSITE" id="PS50920">
    <property type="entry name" value="SOLCAR"/>
    <property type="match status" value="3"/>
</dbReference>
<keyword evidence="2 7" id="KW-0813">Transport</keyword>
<evidence type="ECO:0000256" key="5">
    <source>
        <dbReference type="ARBA" id="ARBA00023136"/>
    </source>
</evidence>
<dbReference type="InterPro" id="IPR002067">
    <property type="entry name" value="MCP"/>
</dbReference>
<dbReference type="PANTHER" id="PTHR46181:SF3">
    <property type="entry name" value="MITOCHONDRIAL GLYCINE TRANSPORTER"/>
    <property type="match status" value="1"/>
</dbReference>
<name>A0AAX4PCX0_9CHLO</name>
<evidence type="ECO:0000313" key="9">
    <source>
        <dbReference type="EMBL" id="WZN64077.1"/>
    </source>
</evidence>
<dbReference type="EMBL" id="CP151509">
    <property type="protein sequence ID" value="WZN64077.1"/>
    <property type="molecule type" value="Genomic_DNA"/>
</dbReference>
<evidence type="ECO:0000256" key="6">
    <source>
        <dbReference type="PROSITE-ProRule" id="PRU00282"/>
    </source>
</evidence>
<accession>A0AAX4PCX0</accession>
<evidence type="ECO:0000256" key="7">
    <source>
        <dbReference type="RuleBase" id="RU000488"/>
    </source>
</evidence>
<feature type="repeat" description="Solcar" evidence="6">
    <location>
        <begin position="228"/>
        <end position="314"/>
    </location>
</feature>
<keyword evidence="10" id="KW-1185">Reference proteome</keyword>
<feature type="repeat" description="Solcar" evidence="6">
    <location>
        <begin position="132"/>
        <end position="217"/>
    </location>
</feature>
<dbReference type="InterPro" id="IPR018108">
    <property type="entry name" value="MCP_transmembrane"/>
</dbReference>
<dbReference type="InterPro" id="IPR023395">
    <property type="entry name" value="MCP_dom_sf"/>
</dbReference>
<keyword evidence="4" id="KW-0677">Repeat</keyword>
<comment type="similarity">
    <text evidence="7">Belongs to the mitochondrial carrier (TC 2.A.29) family.</text>
</comment>
<proteinExistence type="inferred from homology"/>
<dbReference type="GO" id="GO:1904983">
    <property type="term" value="P:glycine import into mitochondrion"/>
    <property type="evidence" value="ECO:0007669"/>
    <property type="project" value="TreeGrafter"/>
</dbReference>
<dbReference type="AlphaFoldDB" id="A0AAX4PCX0"/>
<comment type="subcellular location">
    <subcellularLocation>
        <location evidence="1">Membrane</location>
        <topology evidence="1">Multi-pass membrane protein</topology>
    </subcellularLocation>
</comment>
<dbReference type="GO" id="GO:0005739">
    <property type="term" value="C:mitochondrion"/>
    <property type="evidence" value="ECO:0007669"/>
    <property type="project" value="TreeGrafter"/>
</dbReference>
<sequence length="319" mass="34251">MSIGGRDGSGEARGGEGTTSGKQRLGAAVRGKVHSVASFVSGGFSGVLSAVILQPTDVLKTKMQGDVLKTGEARSALAVTRTTMREGGLRALWTGTKPAVVRVGIGIGVYMSVIEVLRKKFGRAREDGTVDITTTGALATGACARVLSTVLVSPITVVKTRVEYFGANPGKNFFQCVKKLHKNEGVGGLYRGVFPNIASSVPFSAIYYSLYTHLQRRFKEDESLKGRPPLLSNLMASSCAALVATVATQPADIIRTRAQLDSTNATAVMHVKMVLARCRELGFRTLFIGSSPRFFKRTAQAVLVWTVYEELFRRISLTV</sequence>
<keyword evidence="3 6" id="KW-0812">Transmembrane</keyword>
<reference evidence="9 10" key="1">
    <citation type="submission" date="2024-03" db="EMBL/GenBank/DDBJ databases">
        <title>Complete genome sequence of the green alga Chloropicon roscoffensis RCC1871.</title>
        <authorList>
            <person name="Lemieux C."/>
            <person name="Pombert J.-F."/>
            <person name="Otis C."/>
            <person name="Turmel M."/>
        </authorList>
    </citation>
    <scope>NUCLEOTIDE SEQUENCE [LARGE SCALE GENOMIC DNA]</scope>
    <source>
        <strain evidence="9 10">RCC1871</strain>
    </source>
</reference>
<protein>
    <submittedName>
        <fullName evidence="9">Mitochondrial solute carrier protein</fullName>
    </submittedName>
</protein>
<gene>
    <name evidence="9" type="ORF">HKI87_09g56310</name>
</gene>
<feature type="region of interest" description="Disordered" evidence="8">
    <location>
        <begin position="1"/>
        <end position="25"/>
    </location>
</feature>
<evidence type="ECO:0000256" key="4">
    <source>
        <dbReference type="ARBA" id="ARBA00022737"/>
    </source>
</evidence>
<keyword evidence="5 6" id="KW-0472">Membrane</keyword>
<dbReference type="GO" id="GO:0015187">
    <property type="term" value="F:glycine transmembrane transporter activity"/>
    <property type="evidence" value="ECO:0007669"/>
    <property type="project" value="TreeGrafter"/>
</dbReference>
<feature type="repeat" description="Solcar" evidence="6">
    <location>
        <begin position="33"/>
        <end position="120"/>
    </location>
</feature>
<dbReference type="Pfam" id="PF00153">
    <property type="entry name" value="Mito_carr"/>
    <property type="match status" value="3"/>
</dbReference>
<evidence type="ECO:0000256" key="2">
    <source>
        <dbReference type="ARBA" id="ARBA00022448"/>
    </source>
</evidence>
<organism evidence="9 10">
    <name type="scientific">Chloropicon roscoffensis</name>
    <dbReference type="NCBI Taxonomy" id="1461544"/>
    <lineage>
        <taxon>Eukaryota</taxon>
        <taxon>Viridiplantae</taxon>
        <taxon>Chlorophyta</taxon>
        <taxon>Chloropicophyceae</taxon>
        <taxon>Chloropicales</taxon>
        <taxon>Chloropicaceae</taxon>
        <taxon>Chloropicon</taxon>
    </lineage>
</organism>